<dbReference type="Pfam" id="PF21522">
    <property type="entry name" value="MreB-like_C"/>
    <property type="match status" value="1"/>
</dbReference>
<gene>
    <name evidence="3" type="ORF">ABVC42_00865</name>
    <name evidence="4" type="ORF">CEE75_12670</name>
</gene>
<dbReference type="Proteomes" id="UP000295195">
    <property type="component" value="Unassembled WGS sequence"/>
</dbReference>
<protein>
    <submittedName>
        <fullName evidence="4">Uncharacterized protein</fullName>
    </submittedName>
</protein>
<dbReference type="Gene3D" id="3.30.420.40">
    <property type="match status" value="2"/>
</dbReference>
<dbReference type="Pfam" id="PF17989">
    <property type="entry name" value="ALP_N"/>
    <property type="match status" value="1"/>
</dbReference>
<comment type="caution">
    <text evidence="4">The sequence shown here is derived from an EMBL/GenBank/DDBJ whole genome shotgun (WGS) entry which is preliminary data.</text>
</comment>
<name>A0A4R6CQR4_9LACO</name>
<reference evidence="3" key="2">
    <citation type="submission" date="2024-06" db="EMBL/GenBank/DDBJ databases">
        <title>Vaginal Lactobacillus fatty acid response mechanisms reveal a metabolite-targeted strategy for bacterial vaginosis treatment.</title>
        <authorList>
            <person name="Zhu M."/>
            <person name="Blainey P.C."/>
            <person name="Bloom S.M."/>
            <person name="Kwon D.S."/>
        </authorList>
    </citation>
    <scope>NUCLEOTIDE SEQUENCE</scope>
    <source>
        <strain evidence="3">194_F1_1</strain>
    </source>
</reference>
<evidence type="ECO:0000313" key="6">
    <source>
        <dbReference type="Proteomes" id="UP001434419"/>
    </source>
</evidence>
<evidence type="ECO:0000259" key="1">
    <source>
        <dbReference type="Pfam" id="PF17989"/>
    </source>
</evidence>
<dbReference type="AlphaFoldDB" id="A0A4R6CQR4"/>
<dbReference type="InterPro" id="IPR043129">
    <property type="entry name" value="ATPase_NBD"/>
</dbReference>
<evidence type="ECO:0000259" key="2">
    <source>
        <dbReference type="Pfam" id="PF21522"/>
    </source>
</evidence>
<dbReference type="RefSeq" id="WP_060462919.1">
    <property type="nucleotide sequence ID" value="NZ_CP083390.1"/>
</dbReference>
<evidence type="ECO:0000313" key="5">
    <source>
        <dbReference type="Proteomes" id="UP000295195"/>
    </source>
</evidence>
<sequence length="443" mass="49560">MMYEDTEADSQLRNLHLLVAHDSGNGYSKDFIGYPNDSGDSINGKRYLIPDVMAAISDPNFDNTTSHPFPVNRHEELVHSMNRFTKNMDVTIYSDSLNRQGRYLVGEAAVDSTMAKEEYNVNSMEGKATSDIGLINILTLIAYSSVKKYFDATDKLPKEINVSVDNMVTALPISEYEIKGAQEKYVDRFTNGIHTIVINNLPKPVRVNVAFQSVDIYSEGTVAQYALIWDSTEHARKKEFFNNIYYDDDIDDVYKKYNHPVIENGISVLKTLGRDLLIDIGDGSTEFSVMNGIDSVNNEYTGSIYQGIGTAATLAAKSFAKTNSAYQDINRHEFVDLAINDDDAEHVDAKQALDVQLEQLEASIINRVVTIYTKSKYKLNLIVILGGGANIMPDDFVPRLQTALHNIRPKYGSPAIMVVDKKYAQILNMEGLTTLLHVLYKNS</sequence>
<dbReference type="InterPro" id="IPR049067">
    <property type="entry name" value="MreB-like_C"/>
</dbReference>
<dbReference type="EMBL" id="JBETVU010000007">
    <property type="protein sequence ID" value="MES5148511.1"/>
    <property type="molecule type" value="Genomic_DNA"/>
</dbReference>
<dbReference type="SUPFAM" id="SSF53067">
    <property type="entry name" value="Actin-like ATPase domain"/>
    <property type="match status" value="1"/>
</dbReference>
<dbReference type="CDD" id="cd24023">
    <property type="entry name" value="ASKHA_NBD_ParM_Alp7A-like"/>
    <property type="match status" value="1"/>
</dbReference>
<feature type="domain" description="Actin-like protein N-terminal" evidence="1">
    <location>
        <begin position="21"/>
        <end position="220"/>
    </location>
</feature>
<dbReference type="Proteomes" id="UP001434419">
    <property type="component" value="Unassembled WGS sequence"/>
</dbReference>
<proteinExistence type="predicted"/>
<dbReference type="InterPro" id="IPR040607">
    <property type="entry name" value="ALP_N"/>
</dbReference>
<dbReference type="EMBL" id="NKLP01000272">
    <property type="protein sequence ID" value="TDN28689.1"/>
    <property type="molecule type" value="Genomic_DNA"/>
</dbReference>
<evidence type="ECO:0000313" key="4">
    <source>
        <dbReference type="EMBL" id="TDN28689.1"/>
    </source>
</evidence>
<feature type="domain" description="Actin homologue MreB-like C-terminal" evidence="2">
    <location>
        <begin position="277"/>
        <end position="395"/>
    </location>
</feature>
<keyword evidence="6" id="KW-1185">Reference proteome</keyword>
<organism evidence="4 5">
    <name type="scientific">Lactobacillus crispatus</name>
    <dbReference type="NCBI Taxonomy" id="47770"/>
    <lineage>
        <taxon>Bacteria</taxon>
        <taxon>Bacillati</taxon>
        <taxon>Bacillota</taxon>
        <taxon>Bacilli</taxon>
        <taxon>Lactobacillales</taxon>
        <taxon>Lactobacillaceae</taxon>
        <taxon>Lactobacillus</taxon>
    </lineage>
</organism>
<reference evidence="4 5" key="1">
    <citation type="submission" date="2017-06" db="EMBL/GenBank/DDBJ databases">
        <authorList>
            <person name="Swanenburg J."/>
            <person name="Kort R."/>
        </authorList>
    </citation>
    <scope>NUCLEOTIDE SEQUENCE [LARGE SCALE GENOMIC DNA]</scope>
    <source>
        <strain evidence="4 5">RL05</strain>
    </source>
</reference>
<accession>A0A4R6CQR4</accession>
<evidence type="ECO:0000313" key="3">
    <source>
        <dbReference type="EMBL" id="MES5148511.1"/>
    </source>
</evidence>